<comment type="caution">
    <text evidence="1">The sequence shown here is derived from an EMBL/GenBank/DDBJ whole genome shotgun (WGS) entry which is preliminary data.</text>
</comment>
<name>A0ABD5WX54_9EURY</name>
<proteinExistence type="predicted"/>
<accession>A0ABD5WX54</accession>
<evidence type="ECO:0000313" key="1">
    <source>
        <dbReference type="EMBL" id="MFC7096832.1"/>
    </source>
</evidence>
<protein>
    <submittedName>
        <fullName evidence="1">Uncharacterized protein</fullName>
    </submittedName>
</protein>
<dbReference type="GeneID" id="79269274"/>
<gene>
    <name evidence="1" type="ORF">ACFQKD_05895</name>
</gene>
<dbReference type="PROSITE" id="PS51318">
    <property type="entry name" value="TAT"/>
    <property type="match status" value="1"/>
</dbReference>
<reference evidence="1 2" key="1">
    <citation type="journal article" date="2019" name="Int. J. Syst. Evol. Microbiol.">
        <title>The Global Catalogue of Microorganisms (GCM) 10K type strain sequencing project: providing services to taxonomists for standard genome sequencing and annotation.</title>
        <authorList>
            <consortium name="The Broad Institute Genomics Platform"/>
            <consortium name="The Broad Institute Genome Sequencing Center for Infectious Disease"/>
            <person name="Wu L."/>
            <person name="Ma J."/>
        </authorList>
    </citation>
    <scope>NUCLEOTIDE SEQUENCE [LARGE SCALE GENOMIC DNA]</scope>
    <source>
        <strain evidence="1 2">DT55</strain>
    </source>
</reference>
<keyword evidence="2" id="KW-1185">Reference proteome</keyword>
<dbReference type="AlphaFoldDB" id="A0ABD5WX54"/>
<dbReference type="Proteomes" id="UP001596388">
    <property type="component" value="Unassembled WGS sequence"/>
</dbReference>
<dbReference type="RefSeq" id="WP_276238710.1">
    <property type="nucleotide sequence ID" value="NZ_CP119989.1"/>
</dbReference>
<dbReference type="EMBL" id="JBHTAG010000002">
    <property type="protein sequence ID" value="MFC7096832.1"/>
    <property type="molecule type" value="Genomic_DNA"/>
</dbReference>
<evidence type="ECO:0000313" key="2">
    <source>
        <dbReference type="Proteomes" id="UP001596388"/>
    </source>
</evidence>
<dbReference type="InterPro" id="IPR006311">
    <property type="entry name" value="TAT_signal"/>
</dbReference>
<sequence length="224" mass="23046">MSDDADDTAERTALELGRRTVLAAGAAGLGLSALGTGVASASHSPADKLSAVGSTLELVEAAQSNGGSASSSTAVTLLSGSMKTSSPTDLILQATVESGLYTDIKTKGNDESWANAGLTCWVEVDGEEVPVTSGSDGAVVFNNREFGMKTSNFENEEAMIELFLRTRSANAFNWLTLNVGSGTHTIELKADLDVYASGKGSAKALVGPRTLIVEPTKLANDATI</sequence>
<organism evidence="1 2">
    <name type="scientific">Halobaculum marinum</name>
    <dbReference type="NCBI Taxonomy" id="3031996"/>
    <lineage>
        <taxon>Archaea</taxon>
        <taxon>Methanobacteriati</taxon>
        <taxon>Methanobacteriota</taxon>
        <taxon>Stenosarchaea group</taxon>
        <taxon>Halobacteria</taxon>
        <taxon>Halobacteriales</taxon>
        <taxon>Haloferacaceae</taxon>
        <taxon>Halobaculum</taxon>
    </lineage>
</organism>